<dbReference type="EMBL" id="CP024785">
    <property type="protein sequence ID" value="AUB40488.1"/>
    <property type="molecule type" value="Genomic_DNA"/>
</dbReference>
<evidence type="ECO:0000313" key="1">
    <source>
        <dbReference type="EMBL" id="AUB40488.1"/>
    </source>
</evidence>
<name>A0A2K8SYG4_9NOSO</name>
<evidence type="ECO:0000313" key="2">
    <source>
        <dbReference type="Proteomes" id="UP000232003"/>
    </source>
</evidence>
<protein>
    <submittedName>
        <fullName evidence="1">Uncharacterized protein</fullName>
    </submittedName>
</protein>
<dbReference type="Proteomes" id="UP000232003">
    <property type="component" value="Chromosome"/>
</dbReference>
<proteinExistence type="predicted"/>
<reference evidence="1 2" key="1">
    <citation type="submission" date="2017-11" db="EMBL/GenBank/DDBJ databases">
        <title>Complete genome of a free-living desiccation-tolerant cyanobacterium and its photosynthetic adaptation to extreme terrestrial habitat.</title>
        <authorList>
            <person name="Shang J."/>
        </authorList>
    </citation>
    <scope>NUCLEOTIDE SEQUENCE [LARGE SCALE GENOMIC DNA]</scope>
    <source>
        <strain evidence="1 2">CCNUN1</strain>
    </source>
</reference>
<dbReference type="AlphaFoldDB" id="A0A2K8SYG4"/>
<keyword evidence="2" id="KW-1185">Reference proteome</keyword>
<sequence length="37" mass="4170">MGIGDYLLFFTISYSLSPIPLNGGREFYTSFGGKWFS</sequence>
<dbReference type="KEGG" id="nfl:COO91_06503"/>
<accession>A0A2K8SYG4</accession>
<organism evidence="1 2">
    <name type="scientific">Nostoc flagelliforme CCNUN1</name>
    <dbReference type="NCBI Taxonomy" id="2038116"/>
    <lineage>
        <taxon>Bacteria</taxon>
        <taxon>Bacillati</taxon>
        <taxon>Cyanobacteriota</taxon>
        <taxon>Cyanophyceae</taxon>
        <taxon>Nostocales</taxon>
        <taxon>Nostocaceae</taxon>
        <taxon>Nostoc</taxon>
    </lineage>
</organism>
<gene>
    <name evidence="1" type="ORF">COO91_06503</name>
</gene>